<dbReference type="AlphaFoldDB" id="A0AAV5KET4"/>
<dbReference type="PROSITE" id="PS51367">
    <property type="entry name" value="THAUMATIN_2"/>
    <property type="match status" value="1"/>
</dbReference>
<dbReference type="SMART" id="SM00239">
    <property type="entry name" value="C2"/>
    <property type="match status" value="1"/>
</dbReference>
<dbReference type="PRINTS" id="PR00347">
    <property type="entry name" value="THAUMATIN"/>
</dbReference>
<evidence type="ECO:0000313" key="12">
    <source>
        <dbReference type="EMBL" id="GKV23096.1"/>
    </source>
</evidence>
<evidence type="ECO:0000256" key="2">
    <source>
        <dbReference type="ARBA" id="ARBA00012148"/>
    </source>
</evidence>
<evidence type="ECO:0000256" key="6">
    <source>
        <dbReference type="ARBA" id="ARBA00030084"/>
    </source>
</evidence>
<dbReference type="Pfam" id="PF00168">
    <property type="entry name" value="C2"/>
    <property type="match status" value="1"/>
</dbReference>
<dbReference type="GO" id="GO:0046872">
    <property type="term" value="F:metal ion binding"/>
    <property type="evidence" value="ECO:0007669"/>
    <property type="project" value="UniProtKB-KW"/>
</dbReference>
<dbReference type="Gene3D" id="2.60.110.10">
    <property type="entry name" value="Thaumatin"/>
    <property type="match status" value="1"/>
</dbReference>
<dbReference type="EC" id="3.6.1.5" evidence="2"/>
<reference evidence="12 13" key="1">
    <citation type="journal article" date="2021" name="Commun. Biol.">
        <title>The genome of Shorea leprosula (Dipterocarpaceae) highlights the ecological relevance of drought in aseasonal tropical rainforests.</title>
        <authorList>
            <person name="Ng K.K.S."/>
            <person name="Kobayashi M.J."/>
            <person name="Fawcett J.A."/>
            <person name="Hatakeyama M."/>
            <person name="Paape T."/>
            <person name="Ng C.H."/>
            <person name="Ang C.C."/>
            <person name="Tnah L.H."/>
            <person name="Lee C.T."/>
            <person name="Nishiyama T."/>
            <person name="Sese J."/>
            <person name="O'Brien M.J."/>
            <person name="Copetti D."/>
            <person name="Mohd Noor M.I."/>
            <person name="Ong R.C."/>
            <person name="Putra M."/>
            <person name="Sireger I.Z."/>
            <person name="Indrioko S."/>
            <person name="Kosugi Y."/>
            <person name="Izuno A."/>
            <person name="Isagi Y."/>
            <person name="Lee S.L."/>
            <person name="Shimizu K.K."/>
        </authorList>
    </citation>
    <scope>NUCLEOTIDE SEQUENCE [LARGE SCALE GENOMIC DNA]</scope>
    <source>
        <strain evidence="12">214</strain>
    </source>
</reference>
<keyword evidence="13" id="KW-1185">Reference proteome</keyword>
<dbReference type="Pfam" id="PF01150">
    <property type="entry name" value="GDA1_CD39"/>
    <property type="match status" value="1"/>
</dbReference>
<evidence type="ECO:0000256" key="4">
    <source>
        <dbReference type="ARBA" id="ARBA00022801"/>
    </source>
</evidence>
<dbReference type="InterPro" id="IPR001938">
    <property type="entry name" value="Thaumatin"/>
</dbReference>
<feature type="domain" description="C2" evidence="11">
    <location>
        <begin position="274"/>
        <end position="390"/>
    </location>
</feature>
<dbReference type="Pfam" id="PF00314">
    <property type="entry name" value="Thaumatin"/>
    <property type="match status" value="1"/>
</dbReference>
<dbReference type="InterPro" id="IPR037176">
    <property type="entry name" value="Osmotin/thaumatin-like_sf"/>
</dbReference>
<protein>
    <recommendedName>
        <fullName evidence="2">apyrase</fullName>
        <ecNumber evidence="2">3.6.1.5</ecNumber>
    </recommendedName>
    <alternativeName>
        <fullName evidence="8">ATP-diphosphatase</fullName>
    </alternativeName>
    <alternativeName>
        <fullName evidence="9">ATP-diphosphohydrolase</fullName>
    </alternativeName>
    <alternativeName>
        <fullName evidence="6">Adenosine diphosphatase</fullName>
    </alternativeName>
    <alternativeName>
        <fullName evidence="7">NTPDase</fullName>
    </alternativeName>
</protein>
<keyword evidence="3" id="KW-0479">Metal-binding</keyword>
<comment type="similarity">
    <text evidence="1">Belongs to the GDA1/CD39 NTPase family.</text>
</comment>
<evidence type="ECO:0000256" key="10">
    <source>
        <dbReference type="ARBA" id="ARBA00049175"/>
    </source>
</evidence>
<dbReference type="InterPro" id="IPR035892">
    <property type="entry name" value="C2_domain_sf"/>
</dbReference>
<gene>
    <name evidence="12" type="ORF">SLEP1_g32873</name>
</gene>
<evidence type="ECO:0000259" key="11">
    <source>
        <dbReference type="PROSITE" id="PS50004"/>
    </source>
</evidence>
<sequence>MDFYDISPVDGFNIPMDFAPTNGGCHTIRCPADINGQCPNELRAPGGCNNPCTVFKTNEYCCTQGPGSCGPTTYSRFFKDRCNDSYSYPQDDPSSTFTCGSVTTNYRVVFCPLGSPHFPLEMIKTTFAILLFCYLFIFSTKGTEKYRIIIDGGSIGTRIHVFRYTVEGGIVVFDFKEDGLVSMRVSPGLSAYAGDLENAGLSVMRLLEFGKSNVPKRLWAETKVRTGWSRRRCYRGRQRDYGDGYHVTEVDNLTRKPWTYGRKRSNPNIFGFGSVPSIDSSSLAASNMPEGTLEILLVSAKGLEDADFCSNTDAYVILKCRSQEQKSSVASGKGSEPEWNETFVFSVTEGVTEVILKILDSDTGTADDFLGEATIPLEPVFSEGNIPPTSYNVVKDEEYRGEIRVSLTFTPSERCPRGFAAEEESYGGWKQSEGAY</sequence>
<organism evidence="12 13">
    <name type="scientific">Rubroshorea leprosula</name>
    <dbReference type="NCBI Taxonomy" id="152421"/>
    <lineage>
        <taxon>Eukaryota</taxon>
        <taxon>Viridiplantae</taxon>
        <taxon>Streptophyta</taxon>
        <taxon>Embryophyta</taxon>
        <taxon>Tracheophyta</taxon>
        <taxon>Spermatophyta</taxon>
        <taxon>Magnoliopsida</taxon>
        <taxon>eudicotyledons</taxon>
        <taxon>Gunneridae</taxon>
        <taxon>Pentapetalae</taxon>
        <taxon>rosids</taxon>
        <taxon>malvids</taxon>
        <taxon>Malvales</taxon>
        <taxon>Dipterocarpaceae</taxon>
        <taxon>Rubroshorea</taxon>
    </lineage>
</organism>
<dbReference type="EMBL" id="BPVZ01000062">
    <property type="protein sequence ID" value="GKV23096.1"/>
    <property type="molecule type" value="Genomic_DNA"/>
</dbReference>
<accession>A0AAV5KET4</accession>
<proteinExistence type="inferred from homology"/>
<dbReference type="PANTHER" id="PTHR46502">
    <property type="entry name" value="C2 DOMAIN-CONTAINING"/>
    <property type="match status" value="1"/>
</dbReference>
<evidence type="ECO:0000256" key="3">
    <source>
        <dbReference type="ARBA" id="ARBA00022723"/>
    </source>
</evidence>
<dbReference type="PROSITE" id="PS50004">
    <property type="entry name" value="C2"/>
    <property type="match status" value="1"/>
</dbReference>
<comment type="catalytic activity">
    <reaction evidence="10">
        <text>a ribonucleoside 5'-triphosphate + 2 H2O = a ribonucleoside 5'-phosphate + 2 phosphate + 2 H(+)</text>
        <dbReference type="Rhea" id="RHEA:36795"/>
        <dbReference type="ChEBI" id="CHEBI:15377"/>
        <dbReference type="ChEBI" id="CHEBI:15378"/>
        <dbReference type="ChEBI" id="CHEBI:43474"/>
        <dbReference type="ChEBI" id="CHEBI:58043"/>
        <dbReference type="ChEBI" id="CHEBI:61557"/>
        <dbReference type="EC" id="3.6.1.5"/>
    </reaction>
</comment>
<evidence type="ECO:0000256" key="9">
    <source>
        <dbReference type="ARBA" id="ARBA00032306"/>
    </source>
</evidence>
<name>A0AAV5KET4_9ROSI</name>
<comment type="caution">
    <text evidence="12">The sequence shown here is derived from an EMBL/GenBank/DDBJ whole genome shotgun (WGS) entry which is preliminary data.</text>
</comment>
<dbReference type="Gene3D" id="3.30.420.40">
    <property type="match status" value="1"/>
</dbReference>
<evidence type="ECO:0000256" key="1">
    <source>
        <dbReference type="ARBA" id="ARBA00009283"/>
    </source>
</evidence>
<keyword evidence="4" id="KW-0378">Hydrolase</keyword>
<dbReference type="PANTHER" id="PTHR46502:SF2">
    <property type="entry name" value="16 KDA PHLOEM PROTEIN 2"/>
    <property type="match status" value="1"/>
</dbReference>
<dbReference type="Proteomes" id="UP001054252">
    <property type="component" value="Unassembled WGS sequence"/>
</dbReference>
<dbReference type="SUPFAM" id="SSF49870">
    <property type="entry name" value="Osmotin, thaumatin-like protein"/>
    <property type="match status" value="1"/>
</dbReference>
<dbReference type="SUPFAM" id="SSF49562">
    <property type="entry name" value="C2 domain (Calcium/lipid-binding domain, CaLB)"/>
    <property type="match status" value="1"/>
</dbReference>
<evidence type="ECO:0000256" key="8">
    <source>
        <dbReference type="ARBA" id="ARBA00031428"/>
    </source>
</evidence>
<dbReference type="GO" id="GO:0004050">
    <property type="term" value="F:apyrase activity"/>
    <property type="evidence" value="ECO:0007669"/>
    <property type="project" value="UniProtKB-EC"/>
</dbReference>
<evidence type="ECO:0000313" key="13">
    <source>
        <dbReference type="Proteomes" id="UP001054252"/>
    </source>
</evidence>
<dbReference type="InterPro" id="IPR000407">
    <property type="entry name" value="GDA1_CD39_NTPase"/>
</dbReference>
<dbReference type="Gene3D" id="2.60.40.150">
    <property type="entry name" value="C2 domain"/>
    <property type="match status" value="1"/>
</dbReference>
<evidence type="ECO:0000256" key="7">
    <source>
        <dbReference type="ARBA" id="ARBA00031370"/>
    </source>
</evidence>
<evidence type="ECO:0000256" key="5">
    <source>
        <dbReference type="ARBA" id="ARBA00022837"/>
    </source>
</evidence>
<dbReference type="SMART" id="SM00205">
    <property type="entry name" value="THN"/>
    <property type="match status" value="1"/>
</dbReference>
<dbReference type="InterPro" id="IPR000008">
    <property type="entry name" value="C2_dom"/>
</dbReference>
<keyword evidence="5" id="KW-0106">Calcium</keyword>